<keyword evidence="7" id="KW-1185">Reference proteome</keyword>
<reference evidence="6 7" key="1">
    <citation type="journal article" date="2015" name="BMC Genomics">
        <title>Gene expression during zombie ant biting behavior reflects the complexity underlying fungal parasitic behavioral manipulation.</title>
        <authorList>
            <person name="de Bekker C."/>
            <person name="Ohm R.A."/>
            <person name="Loreto R.G."/>
            <person name="Sebastian A."/>
            <person name="Albert I."/>
            <person name="Merrow M."/>
            <person name="Brachmann A."/>
            <person name="Hughes D.P."/>
        </authorList>
    </citation>
    <scope>NUCLEOTIDE SEQUENCE [LARGE SCALE GENOMIC DNA]</scope>
    <source>
        <strain evidence="6 7">SC16a</strain>
    </source>
</reference>
<dbReference type="Proteomes" id="UP000037136">
    <property type="component" value="Unassembled WGS sequence"/>
</dbReference>
<protein>
    <submittedName>
        <fullName evidence="6">Enterotoxin</fullName>
    </submittedName>
</protein>
<organism evidence="6 7">
    <name type="scientific">Ophiocordyceps unilateralis</name>
    <name type="common">Zombie-ant fungus</name>
    <name type="synonym">Torrubia unilateralis</name>
    <dbReference type="NCBI Taxonomy" id="268505"/>
    <lineage>
        <taxon>Eukaryota</taxon>
        <taxon>Fungi</taxon>
        <taxon>Dikarya</taxon>
        <taxon>Ascomycota</taxon>
        <taxon>Pezizomycotina</taxon>
        <taxon>Sordariomycetes</taxon>
        <taxon>Hypocreomycetidae</taxon>
        <taxon>Hypocreales</taxon>
        <taxon>Ophiocordycipitaceae</taxon>
        <taxon>Ophiocordyceps</taxon>
    </lineage>
</organism>
<proteinExistence type="predicted"/>
<evidence type="ECO:0000256" key="2">
    <source>
        <dbReference type="ARBA" id="ARBA00022729"/>
    </source>
</evidence>
<evidence type="ECO:0000256" key="1">
    <source>
        <dbReference type="ARBA" id="ARBA00022656"/>
    </source>
</evidence>
<dbReference type="GO" id="GO:0090729">
    <property type="term" value="F:toxin activity"/>
    <property type="evidence" value="ECO:0007669"/>
    <property type="project" value="UniProtKB-KW"/>
</dbReference>
<name>A0A2A9P892_OPHUN</name>
<gene>
    <name evidence="6" type="ORF">XA68_14653</name>
</gene>
<evidence type="ECO:0000313" key="7">
    <source>
        <dbReference type="Proteomes" id="UP000037136"/>
    </source>
</evidence>
<dbReference type="Pfam" id="PF01375">
    <property type="entry name" value="Enterotoxin_a"/>
    <property type="match status" value="1"/>
</dbReference>
<evidence type="ECO:0000256" key="4">
    <source>
        <dbReference type="ARBA" id="ARBA00023157"/>
    </source>
</evidence>
<dbReference type="PRINTS" id="PR00771">
    <property type="entry name" value="ENTEROTOXINA"/>
</dbReference>
<keyword evidence="4" id="KW-1015">Disulfide bond</keyword>
<feature type="signal peptide" evidence="5">
    <location>
        <begin position="1"/>
        <end position="24"/>
    </location>
</feature>
<dbReference type="AlphaFoldDB" id="A0A2A9P892"/>
<evidence type="ECO:0000256" key="5">
    <source>
        <dbReference type="SAM" id="SignalP"/>
    </source>
</evidence>
<evidence type="ECO:0000313" key="6">
    <source>
        <dbReference type="EMBL" id="PFH57725.1"/>
    </source>
</evidence>
<accession>A0A2A9P892</accession>
<dbReference type="SUPFAM" id="SSF56399">
    <property type="entry name" value="ADP-ribosylation"/>
    <property type="match status" value="1"/>
</dbReference>
<dbReference type="Gene3D" id="3.90.210.10">
    <property type="entry name" value="Heat-Labile Enterotoxin, subunit A"/>
    <property type="match status" value="1"/>
</dbReference>
<keyword evidence="3" id="KW-0843">Virulence</keyword>
<dbReference type="EMBL" id="LAZP02000372">
    <property type="protein sequence ID" value="PFH57725.1"/>
    <property type="molecule type" value="Genomic_DNA"/>
</dbReference>
<dbReference type="InterPro" id="IPR001144">
    <property type="entry name" value="Enterotoxin_A"/>
</dbReference>
<evidence type="ECO:0000256" key="3">
    <source>
        <dbReference type="ARBA" id="ARBA00023026"/>
    </source>
</evidence>
<reference evidence="6 7" key="2">
    <citation type="journal article" date="2017" name="Sci. Rep.">
        <title>Ant-infecting Ophiocordyceps genomes reveal a high diversity of potential behavioral manipulation genes and a possible major role for enterotoxins.</title>
        <authorList>
            <person name="de Bekker C."/>
            <person name="Ohm R.A."/>
            <person name="Evans H.C."/>
            <person name="Brachmann A."/>
            <person name="Hughes D.P."/>
        </authorList>
    </citation>
    <scope>NUCLEOTIDE SEQUENCE [LARGE SCALE GENOMIC DNA]</scope>
    <source>
        <strain evidence="6 7">SC16a</strain>
    </source>
</reference>
<comment type="caution">
    <text evidence="6">The sequence shown here is derived from an EMBL/GenBank/DDBJ whole genome shotgun (WGS) entry which is preliminary data.</text>
</comment>
<dbReference type="OrthoDB" id="4925061at2759"/>
<keyword evidence="2 5" id="KW-0732">Signal</keyword>
<keyword evidence="1" id="KW-0800">Toxin</keyword>
<feature type="chain" id="PRO_5012721718" evidence="5">
    <location>
        <begin position="25"/>
        <end position="379"/>
    </location>
</feature>
<sequence length="379" mass="43088">MFGQQALLLVCVVLANSWPQLVWGQRPWRWETTPGADNIVFRGDMISPHDLRVRGGFWPRGMTNKRRPYELPMNISLYNHAEGAVDVDSRDDWGFVSTSFSHSVALNWIMVRKQLPGYMYAIHATPNFINVEQTLQQFTIHPDTNDYAAVGHVHYNQVVAWRRVEEDAALPGGLRLSLIEANPLYDEEFYGNKTWGGAQYRLAGFPSDHDVVVQGRQPWCDAGGCQPKSPRSAALELLGSNVRIRSLRLHFLLTWDLMAGTNDMVLIRIGDSAPITLMKAPSRGAQKHFDIDLEYYFGDADLRLSNLTSIRILQRRNSRIWADDFMVRGIVLEIMTVGSRVPMQMAKFSAINRWVGTRAVGTTVVWRRQISVEDWDLTG</sequence>